<dbReference type="SMART" id="SM00304">
    <property type="entry name" value="HAMP"/>
    <property type="match status" value="1"/>
</dbReference>
<dbReference type="InterPro" id="IPR050351">
    <property type="entry name" value="BphY/WalK/GraS-like"/>
</dbReference>
<dbReference type="Pfam" id="PF00672">
    <property type="entry name" value="HAMP"/>
    <property type="match status" value="1"/>
</dbReference>
<evidence type="ECO:0000256" key="7">
    <source>
        <dbReference type="ARBA" id="ARBA00022692"/>
    </source>
</evidence>
<dbReference type="FunFam" id="3.30.565.10:FF:000006">
    <property type="entry name" value="Sensor histidine kinase WalK"/>
    <property type="match status" value="1"/>
</dbReference>
<dbReference type="GO" id="GO:0005886">
    <property type="term" value="C:plasma membrane"/>
    <property type="evidence" value="ECO:0007669"/>
    <property type="project" value="UniProtKB-SubCell"/>
</dbReference>
<dbReference type="PROSITE" id="PS50113">
    <property type="entry name" value="PAC"/>
    <property type="match status" value="1"/>
</dbReference>
<dbReference type="Proteomes" id="UP000247476">
    <property type="component" value="Unassembled WGS sequence"/>
</dbReference>
<dbReference type="SUPFAM" id="SSF158472">
    <property type="entry name" value="HAMP domain-like"/>
    <property type="match status" value="1"/>
</dbReference>
<comment type="catalytic activity">
    <reaction evidence="1">
        <text>ATP + protein L-histidine = ADP + protein N-phospho-L-histidine.</text>
        <dbReference type="EC" id="2.7.13.3"/>
    </reaction>
</comment>
<dbReference type="FunFam" id="1.10.287.130:FF:000001">
    <property type="entry name" value="Two-component sensor histidine kinase"/>
    <property type="match status" value="1"/>
</dbReference>
<evidence type="ECO:0000256" key="11">
    <source>
        <dbReference type="ARBA" id="ARBA00022989"/>
    </source>
</evidence>
<evidence type="ECO:0000259" key="15">
    <source>
        <dbReference type="PROSITE" id="PS50109"/>
    </source>
</evidence>
<reference evidence="19 20" key="1">
    <citation type="submission" date="2018-05" db="EMBL/GenBank/DDBJ databases">
        <title>Paenibacillus flagellatus sp. nov., isolated from selenium mineral soil.</title>
        <authorList>
            <person name="Dai X."/>
        </authorList>
    </citation>
    <scope>NUCLEOTIDE SEQUENCE [LARGE SCALE GENOMIC DNA]</scope>
    <source>
        <strain evidence="19 20">DXL2</strain>
    </source>
</reference>
<keyword evidence="6" id="KW-0808">Transferase</keyword>
<keyword evidence="7 14" id="KW-0812">Transmembrane</keyword>
<dbReference type="Gene3D" id="1.10.287.130">
    <property type="match status" value="1"/>
</dbReference>
<dbReference type="GO" id="GO:0005524">
    <property type="term" value="F:ATP binding"/>
    <property type="evidence" value="ECO:0007669"/>
    <property type="project" value="UniProtKB-KW"/>
</dbReference>
<keyword evidence="4" id="KW-1003">Cell membrane</keyword>
<sequence length="614" mass="68232">MRGPRFFQTVQSKIIIIYVLLILMAMQLIGVYFVRTMERSFIDNFTDSLNKQAYLLAGFAEPYLNASQDAGSATAEGKKSFADLNEIVNNLFNISDAEIQIIDANGLVLTTSLQTQSARIGQKNLQNEVISALQGIKDIESETIDAEGNRRKIVAQPVGEGTKVMGAVYIEASMEPLYGTMNRINKIFLSGTVIALVLTVILGVILSHTITNPIKEITRQASAMADGNFNQRVSVKGPDEIGQLGNAFNHMTNRLKEALSLNEEEKEKLSSVLSNMNDGVIATDDQGKVIVVNRRAKRMLNIGSEDVTDRDISDVLGIPKEQIAKHVSGERQSATIQVADEEEGDFVTIRVVFTPIHRRDIGITGTIAMLQDITEQEKLEDARREFVANVSHELRTPLTTMKSYLEALDDGAIEDPTLAHRFVGVMRNETERMIRLVNDLLHLSRLDSRKAMVSKEPTHIPDMLEEVADRFSFQLDQKDISIQIKVEAGIRDVMLDRDQIDQVLDNLVSNAIKYTPEGGAIVIRARRTEREWLEISVQDNGIGIPRKDLSRIFDRFYRVDKARSRNMGGTGLGLSIAREIVKAHGGTISLESELGHGTRVTFALPVQQMEGEAV</sequence>
<dbReference type="InterPro" id="IPR000700">
    <property type="entry name" value="PAS-assoc_C"/>
</dbReference>
<dbReference type="RefSeq" id="WP_110841779.1">
    <property type="nucleotide sequence ID" value="NZ_QJVJ01000009.1"/>
</dbReference>
<feature type="domain" description="Histidine kinase" evidence="15">
    <location>
        <begin position="389"/>
        <end position="608"/>
    </location>
</feature>
<dbReference type="SMART" id="SM00388">
    <property type="entry name" value="HisKA"/>
    <property type="match status" value="1"/>
</dbReference>
<dbReference type="GO" id="GO:0004721">
    <property type="term" value="F:phosphoprotein phosphatase activity"/>
    <property type="evidence" value="ECO:0007669"/>
    <property type="project" value="TreeGrafter"/>
</dbReference>
<dbReference type="GO" id="GO:0016036">
    <property type="term" value="P:cellular response to phosphate starvation"/>
    <property type="evidence" value="ECO:0007669"/>
    <property type="project" value="TreeGrafter"/>
</dbReference>
<dbReference type="InterPro" id="IPR036890">
    <property type="entry name" value="HATPase_C_sf"/>
</dbReference>
<dbReference type="InterPro" id="IPR000014">
    <property type="entry name" value="PAS"/>
</dbReference>
<evidence type="ECO:0000256" key="6">
    <source>
        <dbReference type="ARBA" id="ARBA00022679"/>
    </source>
</evidence>
<dbReference type="AlphaFoldDB" id="A0A2V5K024"/>
<dbReference type="InterPro" id="IPR057640">
    <property type="entry name" value="Cache_WalK"/>
</dbReference>
<evidence type="ECO:0000256" key="4">
    <source>
        <dbReference type="ARBA" id="ARBA00022475"/>
    </source>
</evidence>
<dbReference type="InterPro" id="IPR013767">
    <property type="entry name" value="PAS_fold"/>
</dbReference>
<dbReference type="OrthoDB" id="9813151at2"/>
<dbReference type="Gene3D" id="3.30.565.10">
    <property type="entry name" value="Histidine kinase-like ATPase, C-terminal domain"/>
    <property type="match status" value="1"/>
</dbReference>
<dbReference type="PROSITE" id="PS50109">
    <property type="entry name" value="HIS_KIN"/>
    <property type="match status" value="1"/>
</dbReference>
<dbReference type="Gene3D" id="1.10.8.500">
    <property type="entry name" value="HAMP domain in histidine kinase"/>
    <property type="match status" value="1"/>
</dbReference>
<dbReference type="EMBL" id="QJVJ01000009">
    <property type="protein sequence ID" value="PYI52411.1"/>
    <property type="molecule type" value="Genomic_DNA"/>
</dbReference>
<dbReference type="GO" id="GO:0006355">
    <property type="term" value="P:regulation of DNA-templated transcription"/>
    <property type="evidence" value="ECO:0007669"/>
    <property type="project" value="InterPro"/>
</dbReference>
<evidence type="ECO:0000259" key="18">
    <source>
        <dbReference type="PROSITE" id="PS50885"/>
    </source>
</evidence>
<evidence type="ECO:0000256" key="5">
    <source>
        <dbReference type="ARBA" id="ARBA00022553"/>
    </source>
</evidence>
<dbReference type="InterPro" id="IPR049814">
    <property type="entry name" value="Resp_reg_WalK"/>
</dbReference>
<gene>
    <name evidence="19" type="primary">walK</name>
    <name evidence="19" type="ORF">DLM86_19695</name>
</gene>
<dbReference type="PANTHER" id="PTHR45453">
    <property type="entry name" value="PHOSPHATE REGULON SENSOR PROTEIN PHOR"/>
    <property type="match status" value="1"/>
</dbReference>
<keyword evidence="11 14" id="KW-1133">Transmembrane helix</keyword>
<accession>A0A2V5K024</accession>
<protein>
    <recommendedName>
        <fullName evidence="3">histidine kinase</fullName>
        <ecNumber evidence="3">2.7.13.3</ecNumber>
    </recommendedName>
</protein>
<keyword evidence="9 19" id="KW-0418">Kinase</keyword>
<evidence type="ECO:0000256" key="9">
    <source>
        <dbReference type="ARBA" id="ARBA00022777"/>
    </source>
</evidence>
<dbReference type="InterPro" id="IPR005467">
    <property type="entry name" value="His_kinase_dom"/>
</dbReference>
<dbReference type="SUPFAM" id="SSF47384">
    <property type="entry name" value="Homodimeric domain of signal transducing histidine kinase"/>
    <property type="match status" value="1"/>
</dbReference>
<keyword evidence="20" id="KW-1185">Reference proteome</keyword>
<keyword evidence="10" id="KW-0067">ATP-binding</keyword>
<keyword evidence="13 14" id="KW-0472">Membrane</keyword>
<dbReference type="CDD" id="cd00082">
    <property type="entry name" value="HisKA"/>
    <property type="match status" value="1"/>
</dbReference>
<dbReference type="PANTHER" id="PTHR45453:SF1">
    <property type="entry name" value="PHOSPHATE REGULON SENSOR PROTEIN PHOR"/>
    <property type="match status" value="1"/>
</dbReference>
<dbReference type="Gene3D" id="3.30.450.20">
    <property type="entry name" value="PAS domain"/>
    <property type="match status" value="2"/>
</dbReference>
<keyword evidence="5" id="KW-0597">Phosphoprotein</keyword>
<evidence type="ECO:0000256" key="3">
    <source>
        <dbReference type="ARBA" id="ARBA00012438"/>
    </source>
</evidence>
<dbReference type="GO" id="GO:0000155">
    <property type="term" value="F:phosphorelay sensor kinase activity"/>
    <property type="evidence" value="ECO:0007669"/>
    <property type="project" value="InterPro"/>
</dbReference>
<dbReference type="PRINTS" id="PR00344">
    <property type="entry name" value="BCTRLSENSOR"/>
</dbReference>
<evidence type="ECO:0000256" key="1">
    <source>
        <dbReference type="ARBA" id="ARBA00000085"/>
    </source>
</evidence>
<feature type="transmembrane region" description="Helical" evidence="14">
    <location>
        <begin position="15"/>
        <end position="34"/>
    </location>
</feature>
<dbReference type="CDD" id="cd16922">
    <property type="entry name" value="HATPase_EvgS-ArcB-TorS-like"/>
    <property type="match status" value="1"/>
</dbReference>
<dbReference type="PROSITE" id="PS50885">
    <property type="entry name" value="HAMP"/>
    <property type="match status" value="1"/>
</dbReference>
<dbReference type="CDD" id="cd06225">
    <property type="entry name" value="HAMP"/>
    <property type="match status" value="1"/>
</dbReference>
<evidence type="ECO:0000259" key="16">
    <source>
        <dbReference type="PROSITE" id="PS50112"/>
    </source>
</evidence>
<feature type="domain" description="HAMP" evidence="18">
    <location>
        <begin position="208"/>
        <end position="260"/>
    </location>
</feature>
<evidence type="ECO:0000256" key="12">
    <source>
        <dbReference type="ARBA" id="ARBA00023012"/>
    </source>
</evidence>
<dbReference type="SMART" id="SM00091">
    <property type="entry name" value="PAS"/>
    <property type="match status" value="1"/>
</dbReference>
<dbReference type="PROSITE" id="PS50112">
    <property type="entry name" value="PAS"/>
    <property type="match status" value="1"/>
</dbReference>
<feature type="domain" description="PAC" evidence="17">
    <location>
        <begin position="332"/>
        <end position="385"/>
    </location>
</feature>
<name>A0A2V5K024_9BACL</name>
<dbReference type="EC" id="2.7.13.3" evidence="3"/>
<keyword evidence="12" id="KW-0902">Two-component regulatory system</keyword>
<dbReference type="InterPro" id="IPR035965">
    <property type="entry name" value="PAS-like_dom_sf"/>
</dbReference>
<proteinExistence type="predicted"/>
<evidence type="ECO:0000256" key="14">
    <source>
        <dbReference type="SAM" id="Phobius"/>
    </source>
</evidence>
<dbReference type="NCBIfam" id="TIGR00229">
    <property type="entry name" value="sensory_box"/>
    <property type="match status" value="1"/>
</dbReference>
<dbReference type="SUPFAM" id="SSF55785">
    <property type="entry name" value="PYP-like sensor domain (PAS domain)"/>
    <property type="match status" value="1"/>
</dbReference>
<dbReference type="InterPro" id="IPR004358">
    <property type="entry name" value="Sig_transdc_His_kin-like_C"/>
</dbReference>
<evidence type="ECO:0000313" key="19">
    <source>
        <dbReference type="EMBL" id="PYI52411.1"/>
    </source>
</evidence>
<dbReference type="Pfam" id="PF00512">
    <property type="entry name" value="HisKA"/>
    <property type="match status" value="1"/>
</dbReference>
<dbReference type="InterPro" id="IPR003661">
    <property type="entry name" value="HisK_dim/P_dom"/>
</dbReference>
<dbReference type="Pfam" id="PF23846">
    <property type="entry name" value="Cache_WalK"/>
    <property type="match status" value="1"/>
</dbReference>
<dbReference type="Pfam" id="PF02518">
    <property type="entry name" value="HATPase_c"/>
    <property type="match status" value="1"/>
</dbReference>
<dbReference type="CDD" id="cd00130">
    <property type="entry name" value="PAS"/>
    <property type="match status" value="1"/>
</dbReference>
<evidence type="ECO:0000256" key="10">
    <source>
        <dbReference type="ARBA" id="ARBA00022840"/>
    </source>
</evidence>
<dbReference type="InterPro" id="IPR003660">
    <property type="entry name" value="HAMP_dom"/>
</dbReference>
<comment type="subcellular location">
    <subcellularLocation>
        <location evidence="2">Cell membrane</location>
        <topology evidence="2">Multi-pass membrane protein</topology>
    </subcellularLocation>
</comment>
<evidence type="ECO:0000256" key="13">
    <source>
        <dbReference type="ARBA" id="ARBA00023136"/>
    </source>
</evidence>
<dbReference type="InterPro" id="IPR036097">
    <property type="entry name" value="HisK_dim/P_sf"/>
</dbReference>
<evidence type="ECO:0000313" key="20">
    <source>
        <dbReference type="Proteomes" id="UP000247476"/>
    </source>
</evidence>
<dbReference type="SMART" id="SM00387">
    <property type="entry name" value="HATPase_c"/>
    <property type="match status" value="1"/>
</dbReference>
<dbReference type="InterPro" id="IPR003594">
    <property type="entry name" value="HATPase_dom"/>
</dbReference>
<dbReference type="Pfam" id="PF00989">
    <property type="entry name" value="PAS"/>
    <property type="match status" value="1"/>
</dbReference>
<dbReference type="NCBIfam" id="NF033092">
    <property type="entry name" value="HK_WalK"/>
    <property type="match status" value="1"/>
</dbReference>
<feature type="transmembrane region" description="Helical" evidence="14">
    <location>
        <begin position="187"/>
        <end position="210"/>
    </location>
</feature>
<evidence type="ECO:0000259" key="17">
    <source>
        <dbReference type="PROSITE" id="PS50113"/>
    </source>
</evidence>
<feature type="domain" description="PAS" evidence="16">
    <location>
        <begin position="265"/>
        <end position="316"/>
    </location>
</feature>
<keyword evidence="8" id="KW-0547">Nucleotide-binding</keyword>
<organism evidence="19 20">
    <name type="scientific">Paenibacillus flagellatus</name>
    <dbReference type="NCBI Taxonomy" id="2211139"/>
    <lineage>
        <taxon>Bacteria</taxon>
        <taxon>Bacillati</taxon>
        <taxon>Bacillota</taxon>
        <taxon>Bacilli</taxon>
        <taxon>Bacillales</taxon>
        <taxon>Paenibacillaceae</taxon>
        <taxon>Paenibacillus</taxon>
    </lineage>
</organism>
<evidence type="ECO:0000256" key="8">
    <source>
        <dbReference type="ARBA" id="ARBA00022741"/>
    </source>
</evidence>
<dbReference type="SUPFAM" id="SSF55874">
    <property type="entry name" value="ATPase domain of HSP90 chaperone/DNA topoisomerase II/histidine kinase"/>
    <property type="match status" value="1"/>
</dbReference>
<comment type="caution">
    <text evidence="19">The sequence shown here is derived from an EMBL/GenBank/DDBJ whole genome shotgun (WGS) entry which is preliminary data.</text>
</comment>
<evidence type="ECO:0000256" key="2">
    <source>
        <dbReference type="ARBA" id="ARBA00004651"/>
    </source>
</evidence>